<feature type="signal peptide" evidence="2">
    <location>
        <begin position="1"/>
        <end position="26"/>
    </location>
</feature>
<organism evidence="4 5">
    <name type="scientific">Kordiimonas lacus</name>
    <dbReference type="NCBI Taxonomy" id="637679"/>
    <lineage>
        <taxon>Bacteria</taxon>
        <taxon>Pseudomonadati</taxon>
        <taxon>Pseudomonadota</taxon>
        <taxon>Alphaproteobacteria</taxon>
        <taxon>Kordiimonadales</taxon>
        <taxon>Kordiimonadaceae</taxon>
        <taxon>Kordiimonas</taxon>
    </lineage>
</organism>
<dbReference type="InterPro" id="IPR001638">
    <property type="entry name" value="Solute-binding_3/MltF_N"/>
</dbReference>
<sequence length="263" mass="28480">MKSSLMRTVFFPFAYLAVAMAPSAEASDTIAFLYEPYPPYTFQHDGKVVGTIVAKVDAIAAAAGLTVKWRQATFSRMLRSIANGKGTPPVCIAGYGTTPERAATSWISKPFAMSSGSGIAVLKDNLEKFKDHESIVDILTDKAISGAFLQGATYSDVQTPLIEAGRERHLFIGGDDNDLAVMVVRGRVDFAMVNPDQVAYLQRALPGGQQLVALKPKGMRPPGSEHILCSRNLPEGMRDRINEAIEAMMLLPGMDAPERDTDQ</sequence>
<evidence type="ECO:0000259" key="3">
    <source>
        <dbReference type="SMART" id="SM00062"/>
    </source>
</evidence>
<keyword evidence="5" id="KW-1185">Reference proteome</keyword>
<dbReference type="AlphaFoldDB" id="A0A1G7CNV2"/>
<dbReference type="SUPFAM" id="SSF53850">
    <property type="entry name" value="Periplasmic binding protein-like II"/>
    <property type="match status" value="1"/>
</dbReference>
<gene>
    <name evidence="4" type="ORF">SAMN04488071_2877</name>
</gene>
<feature type="chain" id="PRO_5010360468" evidence="2">
    <location>
        <begin position="27"/>
        <end position="263"/>
    </location>
</feature>
<keyword evidence="1 2" id="KW-0732">Signal</keyword>
<dbReference type="PANTHER" id="PTHR35936:SF19">
    <property type="entry name" value="AMINO-ACID-BINDING PROTEIN YXEM-RELATED"/>
    <property type="match status" value="1"/>
</dbReference>
<protein>
    <submittedName>
        <fullName evidence="4">ABC-type amino acid transport substrate-binding protein</fullName>
    </submittedName>
</protein>
<dbReference type="STRING" id="637679.GCA_001550055_03044"/>
<reference evidence="4 5" key="1">
    <citation type="submission" date="2016-10" db="EMBL/GenBank/DDBJ databases">
        <authorList>
            <person name="de Groot N.N."/>
        </authorList>
    </citation>
    <scope>NUCLEOTIDE SEQUENCE [LARGE SCALE GENOMIC DNA]</scope>
    <source>
        <strain evidence="4 5">CGMCC 1.9109</strain>
    </source>
</reference>
<dbReference type="Gene3D" id="3.40.190.10">
    <property type="entry name" value="Periplasmic binding protein-like II"/>
    <property type="match status" value="2"/>
</dbReference>
<dbReference type="Proteomes" id="UP000183685">
    <property type="component" value="Unassembled WGS sequence"/>
</dbReference>
<evidence type="ECO:0000256" key="1">
    <source>
        <dbReference type="ARBA" id="ARBA00022729"/>
    </source>
</evidence>
<accession>A0A1G7CNV2</accession>
<feature type="domain" description="Solute-binding protein family 3/N-terminal" evidence="3">
    <location>
        <begin position="29"/>
        <end position="255"/>
    </location>
</feature>
<name>A0A1G7CNV2_9PROT</name>
<evidence type="ECO:0000256" key="2">
    <source>
        <dbReference type="SAM" id="SignalP"/>
    </source>
</evidence>
<dbReference type="PANTHER" id="PTHR35936">
    <property type="entry name" value="MEMBRANE-BOUND LYTIC MUREIN TRANSGLYCOSYLASE F"/>
    <property type="match status" value="1"/>
</dbReference>
<dbReference type="SMART" id="SM00062">
    <property type="entry name" value="PBPb"/>
    <property type="match status" value="1"/>
</dbReference>
<evidence type="ECO:0000313" key="4">
    <source>
        <dbReference type="EMBL" id="SDE40893.1"/>
    </source>
</evidence>
<dbReference type="EMBL" id="FNAK01000006">
    <property type="protein sequence ID" value="SDE40893.1"/>
    <property type="molecule type" value="Genomic_DNA"/>
</dbReference>
<proteinExistence type="predicted"/>
<evidence type="ECO:0000313" key="5">
    <source>
        <dbReference type="Proteomes" id="UP000183685"/>
    </source>
</evidence>
<dbReference type="Pfam" id="PF00497">
    <property type="entry name" value="SBP_bac_3"/>
    <property type="match status" value="1"/>
</dbReference>